<dbReference type="EnsemblPlants" id="ONIVA05G16000.2">
    <property type="protein sequence ID" value="ONIVA05G16000.2"/>
    <property type="gene ID" value="ONIVA05G16000"/>
</dbReference>
<dbReference type="Gramene" id="ONIVA05G16000.1">
    <property type="protein sequence ID" value="ONIVA05G16000.1"/>
    <property type="gene ID" value="ONIVA05G16000"/>
</dbReference>
<dbReference type="HOGENOM" id="CLU_2926273_0_0_1"/>
<name>A0A0E0HE18_ORYNI</name>
<organism evidence="2">
    <name type="scientific">Oryza nivara</name>
    <name type="common">Indian wild rice</name>
    <name type="synonym">Oryza sativa f. spontanea</name>
    <dbReference type="NCBI Taxonomy" id="4536"/>
    <lineage>
        <taxon>Eukaryota</taxon>
        <taxon>Viridiplantae</taxon>
        <taxon>Streptophyta</taxon>
        <taxon>Embryophyta</taxon>
        <taxon>Tracheophyta</taxon>
        <taxon>Spermatophyta</taxon>
        <taxon>Magnoliopsida</taxon>
        <taxon>Liliopsida</taxon>
        <taxon>Poales</taxon>
        <taxon>Poaceae</taxon>
        <taxon>BOP clade</taxon>
        <taxon>Oryzoideae</taxon>
        <taxon>Oryzeae</taxon>
        <taxon>Oryzinae</taxon>
        <taxon>Oryza</taxon>
    </lineage>
</organism>
<feature type="compositionally biased region" description="Basic residues" evidence="1">
    <location>
        <begin position="44"/>
        <end position="54"/>
    </location>
</feature>
<dbReference type="Gramene" id="ONIVA05G16000.2">
    <property type="protein sequence ID" value="ONIVA05G16000.2"/>
    <property type="gene ID" value="ONIVA05G16000"/>
</dbReference>
<dbReference type="EnsemblPlants" id="ONIVA05G16000.1">
    <property type="protein sequence ID" value="ONIVA05G16000.1"/>
    <property type="gene ID" value="ONIVA05G16000"/>
</dbReference>
<keyword evidence="3" id="KW-1185">Reference proteome</keyword>
<accession>A0A0E0HE18</accession>
<evidence type="ECO:0000256" key="1">
    <source>
        <dbReference type="SAM" id="MobiDB-lite"/>
    </source>
</evidence>
<dbReference type="AlphaFoldDB" id="A0A0E0HE18"/>
<feature type="region of interest" description="Disordered" evidence="1">
    <location>
        <begin position="1"/>
        <end position="61"/>
    </location>
</feature>
<sequence>MLQPAAATAPLVRAHRRPSARAAALTTPLPRRHLGSPVAAASRQSRRRRCRGKRAASPPPL</sequence>
<reference evidence="2" key="1">
    <citation type="submission" date="2015-04" db="UniProtKB">
        <authorList>
            <consortium name="EnsemblPlants"/>
        </authorList>
    </citation>
    <scope>IDENTIFICATION</scope>
    <source>
        <strain evidence="2">SL10</strain>
    </source>
</reference>
<dbReference type="Proteomes" id="UP000006591">
    <property type="component" value="Chromosome 5"/>
</dbReference>
<evidence type="ECO:0000313" key="2">
    <source>
        <dbReference type="EnsemblPlants" id="ONIVA05G16000.1"/>
    </source>
</evidence>
<evidence type="ECO:0000313" key="3">
    <source>
        <dbReference type="Proteomes" id="UP000006591"/>
    </source>
</evidence>
<protein>
    <submittedName>
        <fullName evidence="2">Uncharacterized protein</fullName>
    </submittedName>
</protein>
<proteinExistence type="predicted"/>
<reference evidence="2" key="2">
    <citation type="submission" date="2018-04" db="EMBL/GenBank/DDBJ databases">
        <title>OnivRS2 (Oryza nivara Reference Sequence Version 2).</title>
        <authorList>
            <person name="Zhang J."/>
            <person name="Kudrna D."/>
            <person name="Lee S."/>
            <person name="Talag J."/>
            <person name="Rajasekar S."/>
            <person name="Welchert J."/>
            <person name="Hsing Y.-I."/>
            <person name="Wing R.A."/>
        </authorList>
    </citation>
    <scope>NUCLEOTIDE SEQUENCE [LARGE SCALE GENOMIC DNA]</scope>
    <source>
        <strain evidence="2">SL10</strain>
    </source>
</reference>